<accession>A0A3N0AXC1</accession>
<dbReference type="RefSeq" id="WP_123192963.1">
    <property type="nucleotide sequence ID" value="NZ_QICD01000033.1"/>
</dbReference>
<keyword evidence="3" id="KW-1185">Reference proteome</keyword>
<proteinExistence type="predicted"/>
<comment type="caution">
    <text evidence="2">The sequence shown here is derived from an EMBL/GenBank/DDBJ whole genome shotgun (WGS) entry which is preliminary data.</text>
</comment>
<dbReference type="OrthoDB" id="3193255at2"/>
<feature type="region of interest" description="Disordered" evidence="1">
    <location>
        <begin position="1"/>
        <end position="73"/>
    </location>
</feature>
<dbReference type="AlphaFoldDB" id="A0A3N0AXC1"/>
<organism evidence="2 3">
    <name type="scientific">Paraeggerthella hongkongensis</name>
    <dbReference type="NCBI Taxonomy" id="230658"/>
    <lineage>
        <taxon>Bacteria</taxon>
        <taxon>Bacillati</taxon>
        <taxon>Actinomycetota</taxon>
        <taxon>Coriobacteriia</taxon>
        <taxon>Eggerthellales</taxon>
        <taxon>Eggerthellaceae</taxon>
        <taxon>Paraeggerthella</taxon>
    </lineage>
</organism>
<evidence type="ECO:0000313" key="3">
    <source>
        <dbReference type="Proteomes" id="UP000278632"/>
    </source>
</evidence>
<evidence type="ECO:0000256" key="1">
    <source>
        <dbReference type="SAM" id="MobiDB-lite"/>
    </source>
</evidence>
<dbReference type="Proteomes" id="UP000278632">
    <property type="component" value="Unassembled WGS sequence"/>
</dbReference>
<protein>
    <submittedName>
        <fullName evidence="2">Uncharacterized protein</fullName>
    </submittedName>
</protein>
<reference evidence="3" key="1">
    <citation type="submission" date="2018-05" db="EMBL/GenBank/DDBJ databases">
        <title>Genome Sequencing of selected type strains of the family Eggerthellaceae.</title>
        <authorList>
            <person name="Danylec N."/>
            <person name="Stoll D.A."/>
            <person name="Doetsch A."/>
            <person name="Huch M."/>
        </authorList>
    </citation>
    <scope>NUCLEOTIDE SEQUENCE [LARGE SCALE GENOMIC DNA]</scope>
    <source>
        <strain evidence="3">DSM 16106</strain>
    </source>
</reference>
<evidence type="ECO:0000313" key="2">
    <source>
        <dbReference type="EMBL" id="RNL39199.1"/>
    </source>
</evidence>
<name>A0A3N0AXC1_9ACTN</name>
<gene>
    <name evidence="2" type="ORF">DMP08_11185</name>
</gene>
<sequence>MSKQTEGRQRAPRYTLHPVTKPIANAANKNGGVRAPASTDPFARPANEDDDGYDPFSDRPPAPEPTYQEDPWR</sequence>
<dbReference type="EMBL" id="QICD01000033">
    <property type="protein sequence ID" value="RNL39199.1"/>
    <property type="molecule type" value="Genomic_DNA"/>
</dbReference>